<sequence length="262" mass="29344">MRKSHLFGDVHPTTAAKRQVARRCDGFAAQSWRLLGARALANHQPSYRSGALPESRRREVSAEQARRNSSLEDNVKSTSFRVCPLRPVVVARWAWLCLGVEIALRPQSTSSSVQTRRMSLLRCSSKKSVGKLVDDKSVMPKTSPGLMPAYLTGDRVWGSPRGLGSGDAGPSSSSRLSWLREVALPAMSAEGIPYLRRQRLGCLRGGGTSRLPHTLRCTRFVAAKYFSNGRSVLRVDSMLLSLLRSRWRYLRDFQVTEDRWWA</sequence>
<accession>A0AA40C6R5</accession>
<gene>
    <name evidence="2" type="ORF">B0T14DRAFT_132183</name>
</gene>
<protein>
    <submittedName>
        <fullName evidence="2">Uncharacterized protein</fullName>
    </submittedName>
</protein>
<feature type="compositionally biased region" description="Basic and acidic residues" evidence="1">
    <location>
        <begin position="54"/>
        <end position="71"/>
    </location>
</feature>
<keyword evidence="3" id="KW-1185">Reference proteome</keyword>
<reference evidence="2" key="1">
    <citation type="submission" date="2023-06" db="EMBL/GenBank/DDBJ databases">
        <title>Genome-scale phylogeny and comparative genomics of the fungal order Sordariales.</title>
        <authorList>
            <consortium name="Lawrence Berkeley National Laboratory"/>
            <person name="Hensen N."/>
            <person name="Bonometti L."/>
            <person name="Westerberg I."/>
            <person name="Brannstrom I.O."/>
            <person name="Guillou S."/>
            <person name="Cros-Aarteil S."/>
            <person name="Calhoun S."/>
            <person name="Haridas S."/>
            <person name="Kuo A."/>
            <person name="Mondo S."/>
            <person name="Pangilinan J."/>
            <person name="Riley R."/>
            <person name="Labutti K."/>
            <person name="Andreopoulos B."/>
            <person name="Lipzen A."/>
            <person name="Chen C."/>
            <person name="Yanf M."/>
            <person name="Daum C."/>
            <person name="Ng V."/>
            <person name="Clum A."/>
            <person name="Steindorff A."/>
            <person name="Ohm R."/>
            <person name="Martin F."/>
            <person name="Silar P."/>
            <person name="Natvig D."/>
            <person name="Lalanne C."/>
            <person name="Gautier V."/>
            <person name="Ament-Velasquez S.L."/>
            <person name="Kruys A."/>
            <person name="Hutchinson M.I."/>
            <person name="Powell A.J."/>
            <person name="Barry K."/>
            <person name="Miller A.N."/>
            <person name="Grigoriev I.V."/>
            <person name="Debuchy R."/>
            <person name="Gladieux P."/>
            <person name="Thoren M.H."/>
            <person name="Johannesson H."/>
        </authorList>
    </citation>
    <scope>NUCLEOTIDE SEQUENCE</scope>
    <source>
        <strain evidence="2">CBS 606.72</strain>
    </source>
</reference>
<evidence type="ECO:0000313" key="3">
    <source>
        <dbReference type="Proteomes" id="UP001175000"/>
    </source>
</evidence>
<comment type="caution">
    <text evidence="2">The sequence shown here is derived from an EMBL/GenBank/DDBJ whole genome shotgun (WGS) entry which is preliminary data.</text>
</comment>
<dbReference type="Proteomes" id="UP001175000">
    <property type="component" value="Unassembled WGS sequence"/>
</dbReference>
<dbReference type="EMBL" id="JAULSU010000002">
    <property type="protein sequence ID" value="KAK0627232.1"/>
    <property type="molecule type" value="Genomic_DNA"/>
</dbReference>
<dbReference type="AlphaFoldDB" id="A0AA40C6R5"/>
<feature type="region of interest" description="Disordered" evidence="1">
    <location>
        <begin position="46"/>
        <end position="71"/>
    </location>
</feature>
<evidence type="ECO:0000313" key="2">
    <source>
        <dbReference type="EMBL" id="KAK0627232.1"/>
    </source>
</evidence>
<organism evidence="2 3">
    <name type="scientific">Immersiella caudata</name>
    <dbReference type="NCBI Taxonomy" id="314043"/>
    <lineage>
        <taxon>Eukaryota</taxon>
        <taxon>Fungi</taxon>
        <taxon>Dikarya</taxon>
        <taxon>Ascomycota</taxon>
        <taxon>Pezizomycotina</taxon>
        <taxon>Sordariomycetes</taxon>
        <taxon>Sordariomycetidae</taxon>
        <taxon>Sordariales</taxon>
        <taxon>Lasiosphaeriaceae</taxon>
        <taxon>Immersiella</taxon>
    </lineage>
</organism>
<name>A0AA40C6R5_9PEZI</name>
<proteinExistence type="predicted"/>
<evidence type="ECO:0000256" key="1">
    <source>
        <dbReference type="SAM" id="MobiDB-lite"/>
    </source>
</evidence>